<dbReference type="PANTHER" id="PTHR30383:SF29">
    <property type="entry name" value="SGNH HYDROLASE-TYPE ESTERASE DOMAIN-CONTAINING PROTEIN"/>
    <property type="match status" value="1"/>
</dbReference>
<keyword evidence="3" id="KW-1185">Reference proteome</keyword>
<dbReference type="Proteomes" id="UP000595917">
    <property type="component" value="Chromosome"/>
</dbReference>
<dbReference type="InterPro" id="IPR051532">
    <property type="entry name" value="Ester_Hydrolysis_Enzymes"/>
</dbReference>
<dbReference type="InterPro" id="IPR013830">
    <property type="entry name" value="SGNH_hydro"/>
</dbReference>
<sequence length="214" mass="23412">MKTILCYGDSNTWGHDPRTGGRYDHKTRWPMVLKQLLNQGAPEDDPAYWIVEEGLGGRTVSRDDPVEGGRNGLEQLLPILNSHRPIDMVVFMLGTNDLKPRFNPTAWDIARSAQRMAEIIRDSRTGPGGESPKVLMICPPPTARSSALGHIFGDSNRLSAELSQWYGPMAGECGALFLDAGKIIVSSEADGIHLDPEDHRKLAAAVADLVSKNL</sequence>
<organism evidence="2 3">
    <name type="scientific">Breznakiella homolactica</name>
    <dbReference type="NCBI Taxonomy" id="2798577"/>
    <lineage>
        <taxon>Bacteria</taxon>
        <taxon>Pseudomonadati</taxon>
        <taxon>Spirochaetota</taxon>
        <taxon>Spirochaetia</taxon>
        <taxon>Spirochaetales</taxon>
        <taxon>Breznakiellaceae</taxon>
        <taxon>Breznakiella</taxon>
    </lineage>
</organism>
<dbReference type="CDD" id="cd01839">
    <property type="entry name" value="SGNH_arylesterase_like"/>
    <property type="match status" value="1"/>
</dbReference>
<dbReference type="SUPFAM" id="SSF52266">
    <property type="entry name" value="SGNH hydrolase"/>
    <property type="match status" value="1"/>
</dbReference>
<evidence type="ECO:0000313" key="3">
    <source>
        <dbReference type="Proteomes" id="UP000595917"/>
    </source>
</evidence>
<reference evidence="2" key="1">
    <citation type="submission" date="2021-01" db="EMBL/GenBank/DDBJ databases">
        <title>Description of Breznakiella homolactica.</title>
        <authorList>
            <person name="Song Y."/>
            <person name="Brune A."/>
        </authorList>
    </citation>
    <scope>NUCLEOTIDE SEQUENCE</scope>
    <source>
        <strain evidence="2">RmG30</strain>
    </source>
</reference>
<dbReference type="GO" id="GO:0016788">
    <property type="term" value="F:hydrolase activity, acting on ester bonds"/>
    <property type="evidence" value="ECO:0007669"/>
    <property type="project" value="UniProtKB-ARBA"/>
</dbReference>
<dbReference type="EMBL" id="CP067089">
    <property type="protein sequence ID" value="QQO11056.1"/>
    <property type="molecule type" value="Genomic_DNA"/>
</dbReference>
<keyword evidence="2" id="KW-0378">Hydrolase</keyword>
<feature type="domain" description="SGNH hydrolase-type esterase" evidence="1">
    <location>
        <begin position="6"/>
        <end position="199"/>
    </location>
</feature>
<name>A0A7T7XRA7_9SPIR</name>
<dbReference type="PANTHER" id="PTHR30383">
    <property type="entry name" value="THIOESTERASE 1/PROTEASE 1/LYSOPHOSPHOLIPASE L1"/>
    <property type="match status" value="1"/>
</dbReference>
<dbReference type="Gene3D" id="3.40.50.1110">
    <property type="entry name" value="SGNH hydrolase"/>
    <property type="match status" value="1"/>
</dbReference>
<dbReference type="AlphaFoldDB" id="A0A7T7XRA7"/>
<dbReference type="RefSeq" id="WP_215628365.1">
    <property type="nucleotide sequence ID" value="NZ_CP067089.2"/>
</dbReference>
<protein>
    <submittedName>
        <fullName evidence="2">SGNH/GDSL hydrolase family protein</fullName>
    </submittedName>
</protein>
<dbReference type="InterPro" id="IPR036514">
    <property type="entry name" value="SGNH_hydro_sf"/>
</dbReference>
<dbReference type="Pfam" id="PF13472">
    <property type="entry name" value="Lipase_GDSL_2"/>
    <property type="match status" value="1"/>
</dbReference>
<proteinExistence type="predicted"/>
<dbReference type="KEGG" id="bhc:JFL75_09105"/>
<gene>
    <name evidence="2" type="ORF">JFL75_09105</name>
</gene>
<accession>A0A7T7XRA7</accession>
<evidence type="ECO:0000259" key="1">
    <source>
        <dbReference type="Pfam" id="PF13472"/>
    </source>
</evidence>
<evidence type="ECO:0000313" key="2">
    <source>
        <dbReference type="EMBL" id="QQO11056.1"/>
    </source>
</evidence>